<dbReference type="Proteomes" id="UP000323708">
    <property type="component" value="Unassembled WGS sequence"/>
</dbReference>
<feature type="transmembrane region" description="Helical" evidence="6">
    <location>
        <begin position="152"/>
        <end position="174"/>
    </location>
</feature>
<feature type="transmembrane region" description="Helical" evidence="6">
    <location>
        <begin position="329"/>
        <end position="350"/>
    </location>
</feature>
<evidence type="ECO:0000259" key="7">
    <source>
        <dbReference type="PROSITE" id="PS50850"/>
    </source>
</evidence>
<dbReference type="GO" id="GO:0022857">
    <property type="term" value="F:transmembrane transporter activity"/>
    <property type="evidence" value="ECO:0007669"/>
    <property type="project" value="InterPro"/>
</dbReference>
<dbReference type="CDD" id="cd17328">
    <property type="entry name" value="MFS_spinster_like"/>
    <property type="match status" value="1"/>
</dbReference>
<accession>A0A5B0X3L1</accession>
<dbReference type="GO" id="GO:0016020">
    <property type="term" value="C:membrane"/>
    <property type="evidence" value="ECO:0007669"/>
    <property type="project" value="UniProtKB-SubCell"/>
</dbReference>
<keyword evidence="5 6" id="KW-0472">Membrane</keyword>
<evidence type="ECO:0000313" key="9">
    <source>
        <dbReference type="Proteomes" id="UP000323708"/>
    </source>
</evidence>
<protein>
    <submittedName>
        <fullName evidence="8">MFS transporter</fullName>
    </submittedName>
</protein>
<evidence type="ECO:0000256" key="4">
    <source>
        <dbReference type="ARBA" id="ARBA00022989"/>
    </source>
</evidence>
<comment type="subcellular location">
    <subcellularLocation>
        <location evidence="1">Membrane</location>
        <topology evidence="1">Multi-pass membrane protein</topology>
    </subcellularLocation>
</comment>
<dbReference type="InterPro" id="IPR036259">
    <property type="entry name" value="MFS_trans_sf"/>
</dbReference>
<feature type="transmembrane region" description="Helical" evidence="6">
    <location>
        <begin position="356"/>
        <end position="381"/>
    </location>
</feature>
<dbReference type="PROSITE" id="PS50850">
    <property type="entry name" value="MFS"/>
    <property type="match status" value="1"/>
</dbReference>
<dbReference type="AlphaFoldDB" id="A0A5B0X3L1"/>
<keyword evidence="4 6" id="KW-1133">Transmembrane helix</keyword>
<keyword evidence="9" id="KW-1185">Reference proteome</keyword>
<evidence type="ECO:0000256" key="1">
    <source>
        <dbReference type="ARBA" id="ARBA00004141"/>
    </source>
</evidence>
<dbReference type="RefSeq" id="WP_149611032.1">
    <property type="nucleotide sequence ID" value="NZ_VTUX01000003.1"/>
</dbReference>
<feature type="transmembrane region" description="Helical" evidence="6">
    <location>
        <begin position="257"/>
        <end position="278"/>
    </location>
</feature>
<evidence type="ECO:0000256" key="2">
    <source>
        <dbReference type="ARBA" id="ARBA00022448"/>
    </source>
</evidence>
<evidence type="ECO:0000256" key="5">
    <source>
        <dbReference type="ARBA" id="ARBA00023136"/>
    </source>
</evidence>
<feature type="transmembrane region" description="Helical" evidence="6">
    <location>
        <begin position="393"/>
        <end position="414"/>
    </location>
</feature>
<comment type="caution">
    <text evidence="8">The sequence shown here is derived from an EMBL/GenBank/DDBJ whole genome shotgun (WGS) entry which is preliminary data.</text>
</comment>
<feature type="transmembrane region" description="Helical" evidence="6">
    <location>
        <begin position="194"/>
        <end position="215"/>
    </location>
</feature>
<feature type="transmembrane region" description="Helical" evidence="6">
    <location>
        <begin position="298"/>
        <end position="317"/>
    </location>
</feature>
<feature type="transmembrane region" description="Helical" evidence="6">
    <location>
        <begin position="60"/>
        <end position="80"/>
    </location>
</feature>
<gene>
    <name evidence="8" type="ORF">F0M18_08835</name>
</gene>
<feature type="transmembrane region" description="Helical" evidence="6">
    <location>
        <begin position="92"/>
        <end position="112"/>
    </location>
</feature>
<dbReference type="PANTHER" id="PTHR23505:SF79">
    <property type="entry name" value="PROTEIN SPINSTER"/>
    <property type="match status" value="1"/>
</dbReference>
<evidence type="ECO:0000256" key="6">
    <source>
        <dbReference type="SAM" id="Phobius"/>
    </source>
</evidence>
<dbReference type="Gene3D" id="1.20.1250.20">
    <property type="entry name" value="MFS general substrate transporter like domains"/>
    <property type="match status" value="1"/>
</dbReference>
<feature type="transmembrane region" description="Helical" evidence="6">
    <location>
        <begin position="25"/>
        <end position="48"/>
    </location>
</feature>
<proteinExistence type="predicted"/>
<dbReference type="PANTHER" id="PTHR23505">
    <property type="entry name" value="SPINSTER"/>
    <property type="match status" value="1"/>
</dbReference>
<dbReference type="SUPFAM" id="SSF103473">
    <property type="entry name" value="MFS general substrate transporter"/>
    <property type="match status" value="1"/>
</dbReference>
<reference evidence="8 9" key="1">
    <citation type="submission" date="2019-09" db="EMBL/GenBank/DDBJ databases">
        <authorList>
            <person name="Chen X.-Y."/>
        </authorList>
    </citation>
    <scope>NUCLEOTIDE SEQUENCE [LARGE SCALE GENOMIC DNA]</scope>
    <source>
        <strain evidence="8 9">NY5</strain>
    </source>
</reference>
<evidence type="ECO:0000256" key="3">
    <source>
        <dbReference type="ARBA" id="ARBA00022692"/>
    </source>
</evidence>
<feature type="domain" description="Major facilitator superfamily (MFS) profile" evidence="7">
    <location>
        <begin position="26"/>
        <end position="451"/>
    </location>
</feature>
<keyword evidence="2" id="KW-0813">Transport</keyword>
<dbReference type="Pfam" id="PF07690">
    <property type="entry name" value="MFS_1"/>
    <property type="match status" value="1"/>
</dbReference>
<dbReference type="InterPro" id="IPR020846">
    <property type="entry name" value="MFS_dom"/>
</dbReference>
<name>A0A5B0X3L1_9GAMM</name>
<dbReference type="InterPro" id="IPR011701">
    <property type="entry name" value="MFS"/>
</dbReference>
<organism evidence="8 9">
    <name type="scientific">Pseudohalioglobus sediminis</name>
    <dbReference type="NCBI Taxonomy" id="2606449"/>
    <lineage>
        <taxon>Bacteria</taxon>
        <taxon>Pseudomonadati</taxon>
        <taxon>Pseudomonadota</taxon>
        <taxon>Gammaproteobacteria</taxon>
        <taxon>Cellvibrionales</taxon>
        <taxon>Halieaceae</taxon>
        <taxon>Pseudohalioglobus</taxon>
    </lineage>
</organism>
<feature type="transmembrane region" description="Helical" evidence="6">
    <location>
        <begin position="426"/>
        <end position="444"/>
    </location>
</feature>
<evidence type="ECO:0000313" key="8">
    <source>
        <dbReference type="EMBL" id="KAA1192749.1"/>
    </source>
</evidence>
<keyword evidence="3 6" id="KW-0812">Transmembrane</keyword>
<dbReference type="InterPro" id="IPR044770">
    <property type="entry name" value="MFS_spinster-like"/>
</dbReference>
<dbReference type="EMBL" id="VTUX01000003">
    <property type="protein sequence ID" value="KAA1192749.1"/>
    <property type="molecule type" value="Genomic_DNA"/>
</dbReference>
<sequence>MSTSATTEPQPAAPATTTSRGQAHYALLVLLLAYILSFIDRNVMAVLIGPIREQFAITDFQYSLLHGFAFSMFYIALGLPIARLADHSNRKWIITIGVFLWSLMTCLCGTAKNVQTLFLARIGVGVGEAALSPPAYSLLADMFDPEHLPRAIAVYTLGITLGGGLAYIIGGAVFQHFAASGPVSLPLLGELSAWQMTFIAVGVPGFLVVGLLGFVHEPRSSAARSIRNRDCATSESPATPQPGLADIGRQLRQHWRAYLGLIGSMSMLAILGYGTMAWYPEFMLRTYAVERAAVGGQFGLIFIVAGSIGALAGGWSVKPLADSGHSDAPMRIIILCALLWLLPACLGPLAPSPSLALVAAGPILFFLNAYFGVGIAGVQLITPERMRAQVSALMLFSTNLFGLAFGPSAVALLTDFLFADDAALRYSLALLPAVVCPLAAVLGWQGLAGYRRALNATAAGARATSSADRDA</sequence>